<dbReference type="PANTHER" id="PTHR30329:SF21">
    <property type="entry name" value="LIPOPROTEIN YIAD-RELATED"/>
    <property type="match status" value="1"/>
</dbReference>
<dbReference type="InterPro" id="IPR006665">
    <property type="entry name" value="OmpA-like"/>
</dbReference>
<sequence length="687" mass="70416">MAQNRDDDRKETPDGRRPPAQDPRARPPAAKVSPRGGWSVFAMGLAGLAVLVGPGAWVAAGQAQALTGARANAALAAAGADWAWAAADGLALRLEGTFPQAAARQLALAALAQAAPIARIEDHARPAERAQAPGPAAPVLLAAAGDPEPARPAISPPPDPDVPLTLARDGDGITVAGAVHPDLLEALRAALAELPEPPDLHDATLTATRPPSPEDLALARAAALALARLASARAEIAPGVLSLSGAPLTAAAGAEPGESAEAVEQALRAAAPPGATLLLDISRPPPAFSPFRFVVTLGPDGPTLLGCDLRDAAERAVVLAAVDALPGGPAREGALCRIGVGAPSDRWGAAAVAGIEALGELGSGRFEMIDSDARLVAAPQTPSYPFGKTARALAERMPEGFVLRLSPPPAPAWRPGPEQTEQGEPAPPRWFAMRLDPETVTLQGAAPDAATRDAVAAFARARFGIGGVQDAMELTDAAPPPAWRRAALAGIDVMRTLERGTLAFDGEAARVRGASTRPMAAREAALAAARFGEIGVPATVEVTVDLPALARRLPLAPSACIEDLQGAVDAAPIQFDPGAARVARESLGTLDELASILERCRGLTVEIGGHTDSQGRESTNQALSRSRAEAVLEGLFARGVPSGRMLARGYGESRPIADNGSEEGRALNRRIAFQDAALADPPEDLDE</sequence>
<keyword evidence="6" id="KW-1133">Transmembrane helix</keyword>
<dbReference type="CDD" id="cd07185">
    <property type="entry name" value="OmpA_C-like"/>
    <property type="match status" value="1"/>
</dbReference>
<dbReference type="InterPro" id="IPR050330">
    <property type="entry name" value="Bact_OuterMem_StrucFunc"/>
</dbReference>
<dbReference type="Gene3D" id="3.30.1330.60">
    <property type="entry name" value="OmpA-like domain"/>
    <property type="match status" value="1"/>
</dbReference>
<evidence type="ECO:0000256" key="3">
    <source>
        <dbReference type="ARBA" id="ARBA00023237"/>
    </source>
</evidence>
<dbReference type="Pfam" id="PF00691">
    <property type="entry name" value="OmpA"/>
    <property type="match status" value="1"/>
</dbReference>
<dbReference type="SUPFAM" id="SSF103088">
    <property type="entry name" value="OmpA-like"/>
    <property type="match status" value="1"/>
</dbReference>
<dbReference type="InterPro" id="IPR006664">
    <property type="entry name" value="OMP_bac"/>
</dbReference>
<evidence type="ECO:0000313" key="9">
    <source>
        <dbReference type="Proteomes" id="UP000199377"/>
    </source>
</evidence>
<dbReference type="PRINTS" id="PR01021">
    <property type="entry name" value="OMPADOMAIN"/>
</dbReference>
<keyword evidence="2 4" id="KW-0472">Membrane</keyword>
<gene>
    <name evidence="8" type="ORF">SAMN05216258_104368</name>
</gene>
<evidence type="ECO:0000313" key="8">
    <source>
        <dbReference type="EMBL" id="SFI12176.1"/>
    </source>
</evidence>
<evidence type="ECO:0000256" key="1">
    <source>
        <dbReference type="ARBA" id="ARBA00004442"/>
    </source>
</evidence>
<dbReference type="PROSITE" id="PS51123">
    <property type="entry name" value="OMPA_2"/>
    <property type="match status" value="1"/>
</dbReference>
<evidence type="ECO:0000256" key="5">
    <source>
        <dbReference type="SAM" id="MobiDB-lite"/>
    </source>
</evidence>
<feature type="transmembrane region" description="Helical" evidence="6">
    <location>
        <begin position="40"/>
        <end position="60"/>
    </location>
</feature>
<dbReference type="PRINTS" id="PR01023">
    <property type="entry name" value="NAFLGMOTY"/>
</dbReference>
<dbReference type="InterPro" id="IPR036737">
    <property type="entry name" value="OmpA-like_sf"/>
</dbReference>
<accession>A0A1I3FLY0</accession>
<feature type="domain" description="OmpA-like" evidence="7">
    <location>
        <begin position="562"/>
        <end position="679"/>
    </location>
</feature>
<protein>
    <submittedName>
        <fullName evidence="8">OmpA-OmpF porin, OOP family</fullName>
    </submittedName>
</protein>
<dbReference type="EMBL" id="FOQH01000004">
    <property type="protein sequence ID" value="SFI12176.1"/>
    <property type="molecule type" value="Genomic_DNA"/>
</dbReference>
<reference evidence="8 9" key="1">
    <citation type="submission" date="2016-10" db="EMBL/GenBank/DDBJ databases">
        <authorList>
            <person name="de Groot N.N."/>
        </authorList>
    </citation>
    <scope>NUCLEOTIDE SEQUENCE [LARGE SCALE GENOMIC DNA]</scope>
    <source>
        <strain evidence="8 9">CGMCC 1.11030</strain>
    </source>
</reference>
<feature type="region of interest" description="Disordered" evidence="5">
    <location>
        <begin position="1"/>
        <end position="34"/>
    </location>
</feature>
<evidence type="ECO:0000259" key="7">
    <source>
        <dbReference type="PROSITE" id="PS51123"/>
    </source>
</evidence>
<keyword evidence="3" id="KW-0998">Cell outer membrane</keyword>
<comment type="subcellular location">
    <subcellularLocation>
        <location evidence="1">Cell outer membrane</location>
    </subcellularLocation>
</comment>
<dbReference type="GO" id="GO:0009279">
    <property type="term" value="C:cell outer membrane"/>
    <property type="evidence" value="ECO:0007669"/>
    <property type="project" value="UniProtKB-SubCell"/>
</dbReference>
<dbReference type="Proteomes" id="UP000199377">
    <property type="component" value="Unassembled WGS sequence"/>
</dbReference>
<keyword evidence="6" id="KW-0812">Transmembrane</keyword>
<keyword evidence="9" id="KW-1185">Reference proteome</keyword>
<dbReference type="Gene3D" id="3.40.1520.20">
    <property type="match status" value="1"/>
</dbReference>
<dbReference type="OrthoDB" id="5525824at2"/>
<dbReference type="PANTHER" id="PTHR30329">
    <property type="entry name" value="STATOR ELEMENT OF FLAGELLAR MOTOR COMPLEX"/>
    <property type="match status" value="1"/>
</dbReference>
<feature type="compositionally biased region" description="Basic and acidic residues" evidence="5">
    <location>
        <begin position="1"/>
        <end position="25"/>
    </location>
</feature>
<proteinExistence type="predicted"/>
<name>A0A1I3FLY0_9RHOB</name>
<dbReference type="RefSeq" id="WP_092859652.1">
    <property type="nucleotide sequence ID" value="NZ_FOQH01000004.1"/>
</dbReference>
<dbReference type="AlphaFoldDB" id="A0A1I3FLY0"/>
<evidence type="ECO:0000256" key="4">
    <source>
        <dbReference type="PROSITE-ProRule" id="PRU00473"/>
    </source>
</evidence>
<evidence type="ECO:0000256" key="2">
    <source>
        <dbReference type="ARBA" id="ARBA00023136"/>
    </source>
</evidence>
<dbReference type="STRING" id="1114924.SAMN05216258_104368"/>
<evidence type="ECO:0000256" key="6">
    <source>
        <dbReference type="SAM" id="Phobius"/>
    </source>
</evidence>
<organism evidence="8 9">
    <name type="scientific">Albimonas pacifica</name>
    <dbReference type="NCBI Taxonomy" id="1114924"/>
    <lineage>
        <taxon>Bacteria</taxon>
        <taxon>Pseudomonadati</taxon>
        <taxon>Pseudomonadota</taxon>
        <taxon>Alphaproteobacteria</taxon>
        <taxon>Rhodobacterales</taxon>
        <taxon>Paracoccaceae</taxon>
        <taxon>Albimonas</taxon>
    </lineage>
</organism>